<accession>A0ACB9NP46</accession>
<dbReference type="EMBL" id="CM039431">
    <property type="protein sequence ID" value="KAI4337935.1"/>
    <property type="molecule type" value="Genomic_DNA"/>
</dbReference>
<keyword evidence="2" id="KW-1185">Reference proteome</keyword>
<sequence>MGWKLELLCIFLAAMATETMLFSVAAEPVEDKQALLDFLHNIGHAHSLNWNESSSVCTSWRGVTCNNDQSRVIALRLPGAGLTGPIPIHTLSRLTEIQTLSLRSNGITDFSVWKNLITLTTRFRVKFLISIFRACKS</sequence>
<dbReference type="Proteomes" id="UP000828941">
    <property type="component" value="Chromosome 6"/>
</dbReference>
<protein>
    <submittedName>
        <fullName evidence="1">Uncharacterized protein</fullName>
    </submittedName>
</protein>
<reference evidence="1 2" key="1">
    <citation type="journal article" date="2022" name="DNA Res.">
        <title>Chromosomal-level genome assembly of the orchid tree Bauhinia variegata (Leguminosae; Cercidoideae) supports the allotetraploid origin hypothesis of Bauhinia.</title>
        <authorList>
            <person name="Zhong Y."/>
            <person name="Chen Y."/>
            <person name="Zheng D."/>
            <person name="Pang J."/>
            <person name="Liu Y."/>
            <person name="Luo S."/>
            <person name="Meng S."/>
            <person name="Qian L."/>
            <person name="Wei D."/>
            <person name="Dai S."/>
            <person name="Zhou R."/>
        </authorList>
    </citation>
    <scope>NUCLEOTIDE SEQUENCE [LARGE SCALE GENOMIC DNA]</scope>
    <source>
        <strain evidence="1">BV-YZ2020</strain>
    </source>
</reference>
<organism evidence="1 2">
    <name type="scientific">Bauhinia variegata</name>
    <name type="common">Purple orchid tree</name>
    <name type="synonym">Phanera variegata</name>
    <dbReference type="NCBI Taxonomy" id="167791"/>
    <lineage>
        <taxon>Eukaryota</taxon>
        <taxon>Viridiplantae</taxon>
        <taxon>Streptophyta</taxon>
        <taxon>Embryophyta</taxon>
        <taxon>Tracheophyta</taxon>
        <taxon>Spermatophyta</taxon>
        <taxon>Magnoliopsida</taxon>
        <taxon>eudicotyledons</taxon>
        <taxon>Gunneridae</taxon>
        <taxon>Pentapetalae</taxon>
        <taxon>rosids</taxon>
        <taxon>fabids</taxon>
        <taxon>Fabales</taxon>
        <taxon>Fabaceae</taxon>
        <taxon>Cercidoideae</taxon>
        <taxon>Cercideae</taxon>
        <taxon>Bauhiniinae</taxon>
        <taxon>Bauhinia</taxon>
    </lineage>
</organism>
<proteinExistence type="predicted"/>
<evidence type="ECO:0000313" key="1">
    <source>
        <dbReference type="EMBL" id="KAI4337935.1"/>
    </source>
</evidence>
<comment type="caution">
    <text evidence="1">The sequence shown here is derived from an EMBL/GenBank/DDBJ whole genome shotgun (WGS) entry which is preliminary data.</text>
</comment>
<evidence type="ECO:0000313" key="2">
    <source>
        <dbReference type="Proteomes" id="UP000828941"/>
    </source>
</evidence>
<name>A0ACB9NP46_BAUVA</name>
<gene>
    <name evidence="1" type="ORF">L6164_016297</name>
</gene>